<dbReference type="GO" id="GO:0006369">
    <property type="term" value="P:termination of RNA polymerase II transcription"/>
    <property type="evidence" value="ECO:0007669"/>
    <property type="project" value="TreeGrafter"/>
</dbReference>
<dbReference type="SUPFAM" id="SSF52540">
    <property type="entry name" value="P-loop containing nucleoside triphosphate hydrolases"/>
    <property type="match status" value="1"/>
</dbReference>
<reference evidence="10 11" key="1">
    <citation type="submission" date="2016-07" db="EMBL/GenBank/DDBJ databases">
        <title>Pervasive Adenine N6-methylation of Active Genes in Fungi.</title>
        <authorList>
            <consortium name="DOE Joint Genome Institute"/>
            <person name="Mondo S.J."/>
            <person name="Dannebaum R.O."/>
            <person name="Kuo R.C."/>
            <person name="Labutti K."/>
            <person name="Haridas S."/>
            <person name="Kuo A."/>
            <person name="Salamov A."/>
            <person name="Ahrendt S.R."/>
            <person name="Lipzen A."/>
            <person name="Sullivan W."/>
            <person name="Andreopoulos W.B."/>
            <person name="Clum A."/>
            <person name="Lindquist E."/>
            <person name="Daum C."/>
            <person name="Ramamoorthy G.K."/>
            <person name="Gryganskyi A."/>
            <person name="Culley D."/>
            <person name="Magnuson J.K."/>
            <person name="James T.Y."/>
            <person name="O'Malley M.A."/>
            <person name="Stajich J.E."/>
            <person name="Spatafora J.W."/>
            <person name="Visel A."/>
            <person name="Grigoriev I.V."/>
        </authorList>
    </citation>
    <scope>NUCLEOTIDE SEQUENCE [LARGE SCALE GENOMIC DNA]</scope>
    <source>
        <strain evidence="10 11">CBS 931.73</strain>
    </source>
</reference>
<protein>
    <submittedName>
        <fullName evidence="10">p-loop containing nucleoside triphosphate hydrolase protein</fullName>
    </submittedName>
</protein>
<dbReference type="GO" id="GO:0004386">
    <property type="term" value="F:helicase activity"/>
    <property type="evidence" value="ECO:0007669"/>
    <property type="project" value="UniProtKB-KW"/>
</dbReference>
<feature type="domain" description="DNA2/NAM7 helicase-like C-terminal" evidence="9">
    <location>
        <begin position="694"/>
        <end position="855"/>
    </location>
</feature>
<keyword evidence="3 10" id="KW-0378">Hydrolase</keyword>
<dbReference type="Proteomes" id="UP000193498">
    <property type="component" value="Unassembled WGS sequence"/>
</dbReference>
<evidence type="ECO:0000256" key="4">
    <source>
        <dbReference type="ARBA" id="ARBA00022806"/>
    </source>
</evidence>
<evidence type="ECO:0000313" key="10">
    <source>
        <dbReference type="EMBL" id="ORX93560.1"/>
    </source>
</evidence>
<dbReference type="PANTHER" id="PTHR10887:SF531">
    <property type="entry name" value="PROTEIN ZGRF1"/>
    <property type="match status" value="1"/>
</dbReference>
<dbReference type="InterPro" id="IPR047187">
    <property type="entry name" value="SF1_C_Upf1"/>
</dbReference>
<dbReference type="GO" id="GO:0005524">
    <property type="term" value="F:ATP binding"/>
    <property type="evidence" value="ECO:0007669"/>
    <property type="project" value="UniProtKB-KW"/>
</dbReference>
<gene>
    <name evidence="10" type="ORF">K493DRAFT_338209</name>
</gene>
<dbReference type="GO" id="GO:0001147">
    <property type="term" value="F:transcription termination site sequence-specific DNA binding"/>
    <property type="evidence" value="ECO:0007669"/>
    <property type="project" value="TreeGrafter"/>
</dbReference>
<feature type="domain" description="5'-3' DNA helicase ZGRF1-like N-terminal" evidence="7">
    <location>
        <begin position="7"/>
        <end position="27"/>
    </location>
</feature>
<dbReference type="InterPro" id="IPR045055">
    <property type="entry name" value="DNA2/NAM7-like"/>
</dbReference>
<keyword evidence="11" id="KW-1185">Reference proteome</keyword>
<dbReference type="GO" id="GO:0005694">
    <property type="term" value="C:chromosome"/>
    <property type="evidence" value="ECO:0007669"/>
    <property type="project" value="UniProtKB-ARBA"/>
</dbReference>
<accession>A0A1Y1Y6A5</accession>
<dbReference type="OrthoDB" id="6513042at2759"/>
<dbReference type="GO" id="GO:0016604">
    <property type="term" value="C:nuclear body"/>
    <property type="evidence" value="ECO:0007669"/>
    <property type="project" value="TreeGrafter"/>
</dbReference>
<dbReference type="InterPro" id="IPR041679">
    <property type="entry name" value="DNA2/NAM7-like_C"/>
</dbReference>
<feature type="non-terminal residue" evidence="10">
    <location>
        <position position="1065"/>
    </location>
</feature>
<evidence type="ECO:0000259" key="8">
    <source>
        <dbReference type="Pfam" id="PF13086"/>
    </source>
</evidence>
<dbReference type="PANTHER" id="PTHR10887">
    <property type="entry name" value="DNA2/NAM7 HELICASE FAMILY"/>
    <property type="match status" value="1"/>
</dbReference>
<evidence type="ECO:0000256" key="6">
    <source>
        <dbReference type="SAM" id="MobiDB-lite"/>
    </source>
</evidence>
<organism evidence="10 11">
    <name type="scientific">Basidiobolus meristosporus CBS 931.73</name>
    <dbReference type="NCBI Taxonomy" id="1314790"/>
    <lineage>
        <taxon>Eukaryota</taxon>
        <taxon>Fungi</taxon>
        <taxon>Fungi incertae sedis</taxon>
        <taxon>Zoopagomycota</taxon>
        <taxon>Entomophthoromycotina</taxon>
        <taxon>Basidiobolomycetes</taxon>
        <taxon>Basidiobolales</taxon>
        <taxon>Basidiobolaceae</taxon>
        <taxon>Basidiobolus</taxon>
    </lineage>
</organism>
<dbReference type="GO" id="GO:0016787">
    <property type="term" value="F:hydrolase activity"/>
    <property type="evidence" value="ECO:0007669"/>
    <property type="project" value="UniProtKB-KW"/>
</dbReference>
<keyword evidence="4" id="KW-0347">Helicase</keyword>
<feature type="region of interest" description="Disordered" evidence="6">
    <location>
        <begin position="996"/>
        <end position="1045"/>
    </location>
</feature>
<dbReference type="Pfam" id="PF13087">
    <property type="entry name" value="AAA_12"/>
    <property type="match status" value="1"/>
</dbReference>
<evidence type="ECO:0000313" key="11">
    <source>
        <dbReference type="Proteomes" id="UP000193498"/>
    </source>
</evidence>
<evidence type="ECO:0000259" key="9">
    <source>
        <dbReference type="Pfam" id="PF13087"/>
    </source>
</evidence>
<evidence type="ECO:0000256" key="5">
    <source>
        <dbReference type="ARBA" id="ARBA00022840"/>
    </source>
</evidence>
<dbReference type="Gene3D" id="3.40.50.300">
    <property type="entry name" value="P-loop containing nucleotide triphosphate hydrolases"/>
    <property type="match status" value="2"/>
</dbReference>
<dbReference type="STRING" id="1314790.A0A1Y1Y6A5"/>
<dbReference type="Pfam" id="PF13086">
    <property type="entry name" value="AAA_11"/>
    <property type="match status" value="1"/>
</dbReference>
<feature type="domain" description="DNA2/NAM7 helicase helicase" evidence="8">
    <location>
        <begin position="434"/>
        <end position="661"/>
    </location>
</feature>
<comment type="caution">
    <text evidence="10">The sequence shown here is derived from an EMBL/GenBank/DDBJ whole genome shotgun (WGS) entry which is preliminary data.</text>
</comment>
<dbReference type="InParanoid" id="A0A1Y1Y6A5"/>
<dbReference type="FunFam" id="3.40.50.300:FF:000326">
    <property type="entry name" value="P-loop containing nucleoside triphosphate hydrolase"/>
    <property type="match status" value="1"/>
</dbReference>
<keyword evidence="5" id="KW-0067">ATP-binding</keyword>
<name>A0A1Y1Y6A5_9FUNG</name>
<evidence type="ECO:0000256" key="1">
    <source>
        <dbReference type="ARBA" id="ARBA00007913"/>
    </source>
</evidence>
<sequence length="1065" mass="119262">MSNEEIKFEVLYTNQKTKKNKTWHDGKPVIVGEQLEFDRYLVTLEKLLSQASPSLESKVLPSTNVPEITQAVEQTEKLYKPKFNPRIKKGLLKTIKRDLPRLLDEKKDAPDLALSTITQDKNDKTKITIDEEINDQKPESPRTIQIPKRRRVGLSRGRIGEISEKTAVGEVDTSKDNPSSEQLHKPRIILSTPQRRYVWLMGHLLGAMLNANPSDIIKYPGKDECFKMSQNHSSVVRTRQAPTFFVRVLSIQDRETINPDPCSTQKTIVEYKNTFSSLLLDHIQAFRAKSITQYDIWAISTTIEFEPHSTFLARNVFYGPSSSGNLEIRCLSSHDISIASRLANSKSTVYAIRSFNAGNEYTMLDNLSNNLTVTPLISSILNYKVEASQEMNTPIEDSLEEPFDTLKYSMTHIDERYRVQVEELLETVIAEYSLNEDQSTKISKDMIESPENDKKSPLLLVHGAYGAGKSYLIGVLIVFLERLMKLTELNTKCPFKILVASMTNIAVDNILLGLLKLGFSDFVRVGSIKKIAKPILPYTAQVKNDPSEGTHTYCWQIYNNIKELQTLLNEETLTETEYKSVNDTIKRFTKNENKGLLKRSMVVGTTCLASTFDIFENIPFPIIILDESSQVTEPMALVPVCRFACEKLILVGDPLQLPPTLSTNSSKSSAECGLDRPLFDRLIQVPNGVERLLCHPAISALSNRLFYQSKLIDGVCESERQALVPDLPPLLFINVNGNEQQHSRSKSYFNSNEVGVVALAAKGFLEIGIQPQNIGIITLYKHQADQVEMKLKDSQKMNKFDSVQVSTVDAFQGAEKEIIIVSCVRTRQIGFIDNRQRVNVALSRAKRHLIIVGCAKLLESNPLWKTVVAECRANPNGFIHATQVPSLLKSFGCSGEFSTPLAASMNQFEESTNRAKIVKKPLQLYPSPLADSSSDTNNNVDNADLNKVMDHTSAVHEAKSLLSRQNHESTSVNAVGQLDESEAPWHTTPKYSLFAGPGLSSEVVQPPNPSELEEPSLFNNDRSNDSTRELTRKTPEDAFSESPFSVVNYNSDTDLVARAEDISSS</sequence>
<dbReference type="Pfam" id="PF10382">
    <property type="entry name" value="ZGRF1-like_N"/>
    <property type="match status" value="1"/>
</dbReference>
<keyword evidence="2" id="KW-0547">Nucleotide-binding</keyword>
<evidence type="ECO:0000256" key="2">
    <source>
        <dbReference type="ARBA" id="ARBA00022741"/>
    </source>
</evidence>
<proteinExistence type="inferred from homology"/>
<evidence type="ECO:0000256" key="3">
    <source>
        <dbReference type="ARBA" id="ARBA00022801"/>
    </source>
</evidence>
<dbReference type="EMBL" id="MCFE01000231">
    <property type="protein sequence ID" value="ORX93560.1"/>
    <property type="molecule type" value="Genomic_DNA"/>
</dbReference>
<dbReference type="AlphaFoldDB" id="A0A1Y1Y6A5"/>
<dbReference type="InterPro" id="IPR041677">
    <property type="entry name" value="DNA2/NAM7_AAA_11"/>
</dbReference>
<feature type="compositionally biased region" description="Basic and acidic residues" evidence="6">
    <location>
        <begin position="1022"/>
        <end position="1036"/>
    </location>
</feature>
<comment type="similarity">
    <text evidence="1">Belongs to the DNA2/NAM7 helicase family.</text>
</comment>
<dbReference type="CDD" id="cd18808">
    <property type="entry name" value="SF1_C_Upf1"/>
    <property type="match status" value="1"/>
</dbReference>
<dbReference type="InterPro" id="IPR027417">
    <property type="entry name" value="P-loop_NTPase"/>
</dbReference>
<evidence type="ECO:0000259" key="7">
    <source>
        <dbReference type="Pfam" id="PF10382"/>
    </source>
</evidence>
<dbReference type="InterPro" id="IPR018838">
    <property type="entry name" value="ZGRF1-like_N"/>
</dbReference>